<accession>A0AAN6S6R9</accession>
<evidence type="ECO:0008006" key="3">
    <source>
        <dbReference type="Google" id="ProtNLM"/>
    </source>
</evidence>
<dbReference type="Gene3D" id="1.10.510.10">
    <property type="entry name" value="Transferase(Phosphotransferase) domain 1"/>
    <property type="match status" value="1"/>
</dbReference>
<dbReference type="AlphaFoldDB" id="A0AAN6S6R9"/>
<protein>
    <recommendedName>
        <fullName evidence="3">Protein kinase domain-containing protein</fullName>
    </recommendedName>
</protein>
<gene>
    <name evidence="1" type="ORF">QBC46DRAFT_406245</name>
</gene>
<evidence type="ECO:0000313" key="2">
    <source>
        <dbReference type="Proteomes" id="UP001303473"/>
    </source>
</evidence>
<organism evidence="1 2">
    <name type="scientific">Diplogelasinospora grovesii</name>
    <dbReference type="NCBI Taxonomy" id="303347"/>
    <lineage>
        <taxon>Eukaryota</taxon>
        <taxon>Fungi</taxon>
        <taxon>Dikarya</taxon>
        <taxon>Ascomycota</taxon>
        <taxon>Pezizomycotina</taxon>
        <taxon>Sordariomycetes</taxon>
        <taxon>Sordariomycetidae</taxon>
        <taxon>Sordariales</taxon>
        <taxon>Diplogelasinosporaceae</taxon>
        <taxon>Diplogelasinospora</taxon>
    </lineage>
</organism>
<keyword evidence="2" id="KW-1185">Reference proteome</keyword>
<reference evidence="2" key="1">
    <citation type="journal article" date="2023" name="Mol. Phylogenet. Evol.">
        <title>Genome-scale phylogeny and comparative genomics of the fungal order Sordariales.</title>
        <authorList>
            <person name="Hensen N."/>
            <person name="Bonometti L."/>
            <person name="Westerberg I."/>
            <person name="Brannstrom I.O."/>
            <person name="Guillou S."/>
            <person name="Cros-Aarteil S."/>
            <person name="Calhoun S."/>
            <person name="Haridas S."/>
            <person name="Kuo A."/>
            <person name="Mondo S."/>
            <person name="Pangilinan J."/>
            <person name="Riley R."/>
            <person name="LaButti K."/>
            <person name="Andreopoulos B."/>
            <person name="Lipzen A."/>
            <person name="Chen C."/>
            <person name="Yan M."/>
            <person name="Daum C."/>
            <person name="Ng V."/>
            <person name="Clum A."/>
            <person name="Steindorff A."/>
            <person name="Ohm R.A."/>
            <person name="Martin F."/>
            <person name="Silar P."/>
            <person name="Natvig D.O."/>
            <person name="Lalanne C."/>
            <person name="Gautier V."/>
            <person name="Ament-Velasquez S.L."/>
            <person name="Kruys A."/>
            <person name="Hutchinson M.I."/>
            <person name="Powell A.J."/>
            <person name="Barry K."/>
            <person name="Miller A.N."/>
            <person name="Grigoriev I.V."/>
            <person name="Debuchy R."/>
            <person name="Gladieux P."/>
            <person name="Hiltunen Thoren M."/>
            <person name="Johannesson H."/>
        </authorList>
    </citation>
    <scope>NUCLEOTIDE SEQUENCE [LARGE SCALE GENOMIC DNA]</scope>
    <source>
        <strain evidence="2">CBS 340.73</strain>
    </source>
</reference>
<dbReference type="InterPro" id="IPR011009">
    <property type="entry name" value="Kinase-like_dom_sf"/>
</dbReference>
<name>A0AAN6S6R9_9PEZI</name>
<dbReference type="SUPFAM" id="SSF56112">
    <property type="entry name" value="Protein kinase-like (PK-like)"/>
    <property type="match status" value="1"/>
</dbReference>
<sequence>MGFDNLDDMDDDHMRDLYDVLGVLPENLKWFGPNGKRINPYAEKHDDAEEQAEDKEPFMNVPLEVLFERNKPDDIDAEEAAVVTTLIRHILKYDPSERPSAEELLKEKWLEDA</sequence>
<comment type="caution">
    <text evidence="1">The sequence shown here is derived from an EMBL/GenBank/DDBJ whole genome shotgun (WGS) entry which is preliminary data.</text>
</comment>
<evidence type="ECO:0000313" key="1">
    <source>
        <dbReference type="EMBL" id="KAK3942500.1"/>
    </source>
</evidence>
<proteinExistence type="predicted"/>
<dbReference type="Proteomes" id="UP001303473">
    <property type="component" value="Unassembled WGS sequence"/>
</dbReference>
<dbReference type="EMBL" id="MU853773">
    <property type="protein sequence ID" value="KAK3942500.1"/>
    <property type="molecule type" value="Genomic_DNA"/>
</dbReference>